<dbReference type="Proteomes" id="UP000483820">
    <property type="component" value="Chromosome III"/>
</dbReference>
<name>A0A6A5H9G5_CAERE</name>
<protein>
    <recommendedName>
        <fullName evidence="4">Major sperm protein</fullName>
    </recommendedName>
</protein>
<feature type="compositionally biased region" description="Basic and acidic residues" evidence="1">
    <location>
        <begin position="272"/>
        <end position="281"/>
    </location>
</feature>
<dbReference type="GeneID" id="9815863"/>
<feature type="compositionally biased region" description="Low complexity" evidence="1">
    <location>
        <begin position="282"/>
        <end position="297"/>
    </location>
</feature>
<dbReference type="RefSeq" id="XP_053588225.1">
    <property type="nucleotide sequence ID" value="XM_053728648.1"/>
</dbReference>
<evidence type="ECO:0000313" key="2">
    <source>
        <dbReference type="EMBL" id="KAF1763471.1"/>
    </source>
</evidence>
<dbReference type="EMBL" id="WUAV01000003">
    <property type="protein sequence ID" value="KAF1763471.1"/>
    <property type="molecule type" value="Genomic_DNA"/>
</dbReference>
<evidence type="ECO:0008006" key="4">
    <source>
        <dbReference type="Google" id="ProtNLM"/>
    </source>
</evidence>
<sequence length="417" mass="47250">MPVLTLLKKWTCRIGSGETYPIQYTLACSNPSVWIEENGGENLVLTVLKVKNHERLIFPVYRRPHNEYEENDKEKDQFYNRPHKDKLFILLAPQMCQTFAPEAIFHNERSYEKLRVLLHYSGIEEIPEEKRKKQMLLKGVAGWSTWKEDDEDRKQKNEQEIAEFRKIERTIIQNASREVAVEEQLVKNPSIPIFPGIAPLPNRPPTPTITIMPGRRRQGVRMVRNMSPFNRTQKTQSETPKQLPTPNTTPRIPVITPFNKSGENQKTPGGKKSNETPKKPSTETPVTTPHVITPVLTMLENPKAPIMKRGSNEAPRKKSNEHARSPIKKSHEDGKAPPKAISPKAKSPKAKSPIAKSPRGKSPKEKVPEQHEMPHSPTQPKNGQMEKEQQQEALSPKPKKKGSGEATSPKPTAHSPS</sequence>
<accession>A0A6A5H9G5</accession>
<gene>
    <name evidence="2" type="ORF">GCK72_011737</name>
</gene>
<feature type="compositionally biased region" description="Polar residues" evidence="1">
    <location>
        <begin position="405"/>
        <end position="417"/>
    </location>
</feature>
<feature type="compositionally biased region" description="Low complexity" evidence="1">
    <location>
        <begin position="337"/>
        <end position="357"/>
    </location>
</feature>
<feature type="region of interest" description="Disordered" evidence="1">
    <location>
        <begin position="227"/>
        <end position="417"/>
    </location>
</feature>
<organism evidence="2 3">
    <name type="scientific">Caenorhabditis remanei</name>
    <name type="common">Caenorhabditis vulgaris</name>
    <dbReference type="NCBI Taxonomy" id="31234"/>
    <lineage>
        <taxon>Eukaryota</taxon>
        <taxon>Metazoa</taxon>
        <taxon>Ecdysozoa</taxon>
        <taxon>Nematoda</taxon>
        <taxon>Chromadorea</taxon>
        <taxon>Rhabditida</taxon>
        <taxon>Rhabditina</taxon>
        <taxon>Rhabditomorpha</taxon>
        <taxon>Rhabditoidea</taxon>
        <taxon>Rhabditidae</taxon>
        <taxon>Peloderinae</taxon>
        <taxon>Caenorhabditis</taxon>
    </lineage>
</organism>
<dbReference type="KEGG" id="crq:GCK72_011737"/>
<feature type="compositionally biased region" description="Basic and acidic residues" evidence="1">
    <location>
        <begin position="310"/>
        <end position="336"/>
    </location>
</feature>
<comment type="caution">
    <text evidence="2">The sequence shown here is derived from an EMBL/GenBank/DDBJ whole genome shotgun (WGS) entry which is preliminary data.</text>
</comment>
<proteinExistence type="predicted"/>
<feature type="compositionally biased region" description="Polar residues" evidence="1">
    <location>
        <begin position="258"/>
        <end position="267"/>
    </location>
</feature>
<feature type="compositionally biased region" description="Polar residues" evidence="1">
    <location>
        <begin position="227"/>
        <end position="250"/>
    </location>
</feature>
<evidence type="ECO:0000256" key="1">
    <source>
        <dbReference type="SAM" id="MobiDB-lite"/>
    </source>
</evidence>
<reference evidence="2 3" key="1">
    <citation type="submission" date="2019-12" db="EMBL/GenBank/DDBJ databases">
        <title>Chromosome-level assembly of the Caenorhabditis remanei genome.</title>
        <authorList>
            <person name="Teterina A.A."/>
            <person name="Willis J.H."/>
            <person name="Phillips P.C."/>
        </authorList>
    </citation>
    <scope>NUCLEOTIDE SEQUENCE [LARGE SCALE GENOMIC DNA]</scope>
    <source>
        <strain evidence="2 3">PX506</strain>
        <tissue evidence="2">Whole organism</tissue>
    </source>
</reference>
<dbReference type="AlphaFoldDB" id="A0A6A5H9G5"/>
<feature type="compositionally biased region" description="Basic and acidic residues" evidence="1">
    <location>
        <begin position="362"/>
        <end position="374"/>
    </location>
</feature>
<evidence type="ECO:0000313" key="3">
    <source>
        <dbReference type="Proteomes" id="UP000483820"/>
    </source>
</evidence>
<dbReference type="CTD" id="9815863"/>